<comment type="caution">
    <text evidence="1">The sequence shown here is derived from an EMBL/GenBank/DDBJ whole genome shotgun (WGS) entry which is preliminary data.</text>
</comment>
<dbReference type="PANTHER" id="PTHR33325:SF11">
    <property type="entry name" value="COLD SHOCK DOMAIN-CONTAINING PROTEIN 4-LIKE"/>
    <property type="match status" value="1"/>
</dbReference>
<protein>
    <submittedName>
        <fullName evidence="1">Uncharacterized protein</fullName>
    </submittedName>
</protein>
<dbReference type="OrthoDB" id="1292273at2759"/>
<dbReference type="AlphaFoldDB" id="A0A8H7ZPG6"/>
<dbReference type="EMBL" id="JAEFCI010010652">
    <property type="protein sequence ID" value="KAG5457091.1"/>
    <property type="molecule type" value="Genomic_DNA"/>
</dbReference>
<feature type="non-terminal residue" evidence="1">
    <location>
        <position position="1"/>
    </location>
</feature>
<name>A0A8H7ZPG6_9FUNG</name>
<reference evidence="1 2" key="1">
    <citation type="journal article" name="Sci. Rep.">
        <title>Genome-scale phylogenetic analyses confirm Olpidium as the closest living zoosporic fungus to the non-flagellated, terrestrial fungi.</title>
        <authorList>
            <person name="Chang Y."/>
            <person name="Rochon D."/>
            <person name="Sekimoto S."/>
            <person name="Wang Y."/>
            <person name="Chovatia M."/>
            <person name="Sandor L."/>
            <person name="Salamov A."/>
            <person name="Grigoriev I.V."/>
            <person name="Stajich J.E."/>
            <person name="Spatafora J.W."/>
        </authorList>
    </citation>
    <scope>NUCLEOTIDE SEQUENCE [LARGE SCALE GENOMIC DNA]</scope>
    <source>
        <strain evidence="1">S191</strain>
    </source>
</reference>
<dbReference type="Proteomes" id="UP000673691">
    <property type="component" value="Unassembled WGS sequence"/>
</dbReference>
<dbReference type="PANTHER" id="PTHR33325">
    <property type="entry name" value="ZINC FINGER, CCHC-TYPE-RELATED"/>
    <property type="match status" value="1"/>
</dbReference>
<sequence>AIFAPSLRFAHTRRFRFAFAAAAAPSPPFAAAASPPFAATALPPFAAASPPPLRRRSPPRHLRRERLRRAPPHHAAAAAAPCHLRRERLRRAPLHHAAAAAVARSRPPVSRCRTRRFALLPVCLALAEKLKLPCTPAQRAGALNLLVHHLDHRLQTHYVLEKDPAALWGTLKARFDNRRVILLRQAKHDWLNLRVMDFRSISEYDARLHEIVSTLRLCGEQVAESDMIERTLTSLPVGSAVLAEQYRQQGYASYHELATQLQLAERNRELLLATAEQRPAGWESNLTGVAAAPSATSAAADLTSMDPYDGSVPVRVSVVTHAPTLTRTGTLSR</sequence>
<organism evidence="1 2">
    <name type="scientific">Olpidium bornovanus</name>
    <dbReference type="NCBI Taxonomy" id="278681"/>
    <lineage>
        <taxon>Eukaryota</taxon>
        <taxon>Fungi</taxon>
        <taxon>Fungi incertae sedis</taxon>
        <taxon>Olpidiomycota</taxon>
        <taxon>Olpidiomycotina</taxon>
        <taxon>Olpidiomycetes</taxon>
        <taxon>Olpidiales</taxon>
        <taxon>Olpidiaceae</taxon>
        <taxon>Olpidium</taxon>
    </lineage>
</organism>
<gene>
    <name evidence="1" type="ORF">BJ554DRAFT_2990</name>
</gene>
<evidence type="ECO:0000313" key="2">
    <source>
        <dbReference type="Proteomes" id="UP000673691"/>
    </source>
</evidence>
<accession>A0A8H7ZPG6</accession>
<dbReference type="Pfam" id="PF14223">
    <property type="entry name" value="Retrotran_gag_2"/>
    <property type="match status" value="1"/>
</dbReference>
<evidence type="ECO:0000313" key="1">
    <source>
        <dbReference type="EMBL" id="KAG5457091.1"/>
    </source>
</evidence>
<keyword evidence="2" id="KW-1185">Reference proteome</keyword>
<proteinExistence type="predicted"/>